<protein>
    <recommendedName>
        <fullName evidence="3">NADH dehydrogenase [ubiquinone] 1 beta subcomplex subunit 4</fullName>
    </recommendedName>
    <alternativeName>
        <fullName evidence="12">Complex I-B15</fullName>
    </alternativeName>
    <alternativeName>
        <fullName evidence="13">NADH-ubiquinone oxidoreductase B15 subunit</fullName>
    </alternativeName>
</protein>
<keyword evidence="4" id="KW-0813">Transport</keyword>
<evidence type="ECO:0000256" key="8">
    <source>
        <dbReference type="ARBA" id="ARBA00022982"/>
    </source>
</evidence>
<dbReference type="EMBL" id="LFWA01000004">
    <property type="protein sequence ID" value="KTW31770.1"/>
    <property type="molecule type" value="Genomic_DNA"/>
</dbReference>
<dbReference type="PANTHER" id="PTHR39476">
    <property type="entry name" value="NADH:UBIQUINONE OXIDOREDUCTASE 6.6KD SUBUNIT"/>
    <property type="match status" value="1"/>
</dbReference>
<feature type="transmembrane region" description="Helical" evidence="14">
    <location>
        <begin position="35"/>
        <end position="55"/>
    </location>
</feature>
<proteinExistence type="inferred from homology"/>
<evidence type="ECO:0000256" key="10">
    <source>
        <dbReference type="ARBA" id="ARBA00023128"/>
    </source>
</evidence>
<evidence type="ECO:0000256" key="5">
    <source>
        <dbReference type="ARBA" id="ARBA00022660"/>
    </source>
</evidence>
<keyword evidence="7" id="KW-0999">Mitochondrion inner membrane</keyword>
<dbReference type="Pfam" id="PF07225">
    <property type="entry name" value="NDUF_B4"/>
    <property type="match status" value="1"/>
</dbReference>
<evidence type="ECO:0000256" key="11">
    <source>
        <dbReference type="ARBA" id="ARBA00023136"/>
    </source>
</evidence>
<keyword evidence="9 14" id="KW-1133">Transmembrane helix</keyword>
<gene>
    <name evidence="15" type="ORF">T551_01031</name>
</gene>
<evidence type="ECO:0000256" key="12">
    <source>
        <dbReference type="ARBA" id="ARBA00030212"/>
    </source>
</evidence>
<dbReference type="InterPro" id="IPR009866">
    <property type="entry name" value="NADH_UbQ_OxRdtase_NDUFB4_su"/>
</dbReference>
<evidence type="ECO:0000256" key="4">
    <source>
        <dbReference type="ARBA" id="ARBA00022448"/>
    </source>
</evidence>
<dbReference type="STRING" id="1408657.A0A0W4ZTT0"/>
<dbReference type="GO" id="GO:0005743">
    <property type="term" value="C:mitochondrial inner membrane"/>
    <property type="evidence" value="ECO:0007669"/>
    <property type="project" value="UniProtKB-SubCell"/>
</dbReference>
<evidence type="ECO:0000256" key="7">
    <source>
        <dbReference type="ARBA" id="ARBA00022792"/>
    </source>
</evidence>
<keyword evidence="8" id="KW-0249">Electron transport</keyword>
<keyword evidence="10" id="KW-0496">Mitochondrion</keyword>
<keyword evidence="11 14" id="KW-0472">Membrane</keyword>
<dbReference type="PANTHER" id="PTHR39476:SF1">
    <property type="entry name" value="NADH DEHYDROGENASE [UBIQUINONE] 1 BETA SUBCOMPLEX SUBUNIT 4"/>
    <property type="match status" value="1"/>
</dbReference>
<evidence type="ECO:0000256" key="3">
    <source>
        <dbReference type="ARBA" id="ARBA00018681"/>
    </source>
</evidence>
<dbReference type="OrthoDB" id="15108at2759"/>
<accession>A0A0W4ZTT0</accession>
<evidence type="ECO:0000256" key="9">
    <source>
        <dbReference type="ARBA" id="ARBA00022989"/>
    </source>
</evidence>
<comment type="caution">
    <text evidence="15">The sequence shown here is derived from an EMBL/GenBank/DDBJ whole genome shotgun (WGS) entry which is preliminary data.</text>
</comment>
<dbReference type="GeneID" id="28939549"/>
<comment type="similarity">
    <text evidence="2">Belongs to the complex I NDUFB4 subunit family.</text>
</comment>
<keyword evidence="6 14" id="KW-0812">Transmembrane</keyword>
<dbReference type="Proteomes" id="UP000053447">
    <property type="component" value="Unassembled WGS sequence"/>
</dbReference>
<evidence type="ECO:0000256" key="14">
    <source>
        <dbReference type="SAM" id="Phobius"/>
    </source>
</evidence>
<keyword evidence="5" id="KW-0679">Respiratory chain</keyword>
<evidence type="ECO:0000256" key="13">
    <source>
        <dbReference type="ARBA" id="ARBA00030987"/>
    </source>
</evidence>
<dbReference type="RefSeq" id="XP_018230462.1">
    <property type="nucleotide sequence ID" value="XM_018373294.1"/>
</dbReference>
<name>A0A0W4ZTT0_PNEJ7</name>
<comment type="subcellular location">
    <subcellularLocation>
        <location evidence="1">Mitochondrion inner membrane</location>
        <topology evidence="1">Single-pass membrane protein</topology>
    </subcellularLocation>
</comment>
<evidence type="ECO:0000256" key="2">
    <source>
        <dbReference type="ARBA" id="ARBA00007260"/>
    </source>
</evidence>
<evidence type="ECO:0000256" key="1">
    <source>
        <dbReference type="ARBA" id="ARBA00004434"/>
    </source>
</evidence>
<sequence>MAGDKHVLKIDPAIERYAEMRSSQYMYFRWTPKTVTKSIVLGVVVPLFIGYFAFATEGKWDFRGKGINDKLTENRDK</sequence>
<dbReference type="eggNOG" id="ENOG502S8RT">
    <property type="taxonomic scope" value="Eukaryota"/>
</dbReference>
<evidence type="ECO:0000256" key="6">
    <source>
        <dbReference type="ARBA" id="ARBA00022692"/>
    </source>
</evidence>
<keyword evidence="16" id="KW-1185">Reference proteome</keyword>
<evidence type="ECO:0000313" key="15">
    <source>
        <dbReference type="EMBL" id="KTW31770.1"/>
    </source>
</evidence>
<reference evidence="16" key="1">
    <citation type="journal article" date="2016" name="Nat. Commun.">
        <title>Genome analysis of three Pneumocystis species reveals adaptation mechanisms to life exclusively in mammalian hosts.</title>
        <authorList>
            <person name="Ma L."/>
            <person name="Chen Z."/>
            <person name="Huang D.W."/>
            <person name="Kutty G."/>
            <person name="Ishihara M."/>
            <person name="Wang H."/>
            <person name="Abouelleil A."/>
            <person name="Bishop L."/>
            <person name="Davey E."/>
            <person name="Deng R."/>
            <person name="Deng X."/>
            <person name="Fan L."/>
            <person name="Fantoni G."/>
            <person name="Fitzgerald M."/>
            <person name="Gogineni E."/>
            <person name="Goldberg J.M."/>
            <person name="Handley G."/>
            <person name="Hu X."/>
            <person name="Huber C."/>
            <person name="Jiao X."/>
            <person name="Jones K."/>
            <person name="Levin J.Z."/>
            <person name="Liu Y."/>
            <person name="Macdonald P."/>
            <person name="Melnikov A."/>
            <person name="Raley C."/>
            <person name="Sassi M."/>
            <person name="Sherman B.T."/>
            <person name="Song X."/>
            <person name="Sykes S."/>
            <person name="Tran B."/>
            <person name="Walsh L."/>
            <person name="Xia Y."/>
            <person name="Yang J."/>
            <person name="Young S."/>
            <person name="Zeng Q."/>
            <person name="Zheng X."/>
            <person name="Stephens R."/>
            <person name="Nusbaum C."/>
            <person name="Birren B.W."/>
            <person name="Azadi P."/>
            <person name="Lempicki R.A."/>
            <person name="Cuomo C.A."/>
            <person name="Kovacs J.A."/>
        </authorList>
    </citation>
    <scope>NUCLEOTIDE SEQUENCE [LARGE SCALE GENOMIC DNA]</scope>
    <source>
        <strain evidence="16">RU7</strain>
    </source>
</reference>
<dbReference type="VEuPathDB" id="FungiDB:T551_01031"/>
<organism evidence="15 16">
    <name type="scientific">Pneumocystis jirovecii (strain RU7)</name>
    <name type="common">Human pneumocystis pneumonia agent</name>
    <dbReference type="NCBI Taxonomy" id="1408657"/>
    <lineage>
        <taxon>Eukaryota</taxon>
        <taxon>Fungi</taxon>
        <taxon>Dikarya</taxon>
        <taxon>Ascomycota</taxon>
        <taxon>Taphrinomycotina</taxon>
        <taxon>Pneumocystomycetes</taxon>
        <taxon>Pneumocystaceae</taxon>
        <taxon>Pneumocystis</taxon>
    </lineage>
</organism>
<evidence type="ECO:0000313" key="16">
    <source>
        <dbReference type="Proteomes" id="UP000053447"/>
    </source>
</evidence>
<dbReference type="AlphaFoldDB" id="A0A0W4ZTT0"/>